<dbReference type="Proteomes" id="UP000189295">
    <property type="component" value="Unassembled WGS sequence"/>
</dbReference>
<evidence type="ECO:0000259" key="2">
    <source>
        <dbReference type="Pfam" id="PF03466"/>
    </source>
</evidence>
<dbReference type="AlphaFoldDB" id="A0A1V2KEC7"/>
<dbReference type="Gene3D" id="3.40.190.290">
    <property type="match status" value="1"/>
</dbReference>
<gene>
    <name evidence="3" type="ORF">BLL36_08100</name>
</gene>
<dbReference type="SUPFAM" id="SSF53850">
    <property type="entry name" value="Periplasmic binding protein-like II"/>
    <property type="match status" value="1"/>
</dbReference>
<feature type="domain" description="LysR substrate-binding" evidence="2">
    <location>
        <begin position="2"/>
        <end position="74"/>
    </location>
</feature>
<evidence type="ECO:0000313" key="3">
    <source>
        <dbReference type="EMBL" id="ONH56063.1"/>
    </source>
</evidence>
<comment type="similarity">
    <text evidence="1">Belongs to the LysR transcriptional regulatory family.</text>
</comment>
<reference evidence="3 4" key="1">
    <citation type="submission" date="2016-10" db="EMBL/GenBank/DDBJ databases">
        <title>Pseudomonas lactis sp. nov. and Pseudomonas paralactis sp. nov., isolated from bovine raw milk.</title>
        <authorList>
            <person name="Von Neubeck M."/>
            <person name="Huptas C."/>
            <person name="Glueck C."/>
            <person name="Krewinkel M."/>
            <person name="Stoeckel M."/>
            <person name="Stressler T."/>
            <person name="Fischer L."/>
            <person name="Hinrichs J."/>
            <person name="Scherer S."/>
            <person name="Wenning M."/>
        </authorList>
    </citation>
    <scope>NUCLEOTIDE SEQUENCE [LARGE SCALE GENOMIC DNA]</scope>
    <source>
        <strain evidence="3 4">DSM 17516</strain>
    </source>
</reference>
<evidence type="ECO:0000313" key="4">
    <source>
        <dbReference type="Proteomes" id="UP000189295"/>
    </source>
</evidence>
<dbReference type="InterPro" id="IPR058163">
    <property type="entry name" value="LysR-type_TF_proteobact-type"/>
</dbReference>
<sequence length="76" mass="8431">MSNDGSVARRWAEQGLGLVLRSQWDVSEAIANGSLVRVLADWRFDSAPVNLLVPSRKLRSPRVQALVAFLEDALRV</sequence>
<organism evidence="3 4">
    <name type="scientific">Pseudomonas cedrina subsp. cedrina</name>
    <dbReference type="NCBI Taxonomy" id="76762"/>
    <lineage>
        <taxon>Bacteria</taxon>
        <taxon>Pseudomonadati</taxon>
        <taxon>Pseudomonadota</taxon>
        <taxon>Gammaproteobacteria</taxon>
        <taxon>Pseudomonadales</taxon>
        <taxon>Pseudomonadaceae</taxon>
        <taxon>Pseudomonas</taxon>
    </lineage>
</organism>
<evidence type="ECO:0000256" key="1">
    <source>
        <dbReference type="ARBA" id="ARBA00009437"/>
    </source>
</evidence>
<protein>
    <recommendedName>
        <fullName evidence="2">LysR substrate-binding domain-containing protein</fullName>
    </recommendedName>
</protein>
<dbReference type="PANTHER" id="PTHR30537:SF5">
    <property type="entry name" value="HTH-TYPE TRANSCRIPTIONAL ACTIVATOR TTDR-RELATED"/>
    <property type="match status" value="1"/>
</dbReference>
<dbReference type="PANTHER" id="PTHR30537">
    <property type="entry name" value="HTH-TYPE TRANSCRIPTIONAL REGULATOR"/>
    <property type="match status" value="1"/>
</dbReference>
<dbReference type="InterPro" id="IPR005119">
    <property type="entry name" value="LysR_subst-bd"/>
</dbReference>
<comment type="caution">
    <text evidence="3">The sequence shown here is derived from an EMBL/GenBank/DDBJ whole genome shotgun (WGS) entry which is preliminary data.</text>
</comment>
<dbReference type="EMBL" id="MNPW01000003">
    <property type="protein sequence ID" value="ONH56063.1"/>
    <property type="molecule type" value="Genomic_DNA"/>
</dbReference>
<accession>A0A1V2KEC7</accession>
<name>A0A1V2KEC7_PSECE</name>
<dbReference type="Pfam" id="PF03466">
    <property type="entry name" value="LysR_substrate"/>
    <property type="match status" value="1"/>
</dbReference>
<proteinExistence type="inferred from homology"/>